<dbReference type="GO" id="GO:0005886">
    <property type="term" value="C:plasma membrane"/>
    <property type="evidence" value="ECO:0007669"/>
    <property type="project" value="UniProtKB-SubCell"/>
</dbReference>
<keyword evidence="33" id="KW-1185">Reference proteome</keyword>
<evidence type="ECO:0000256" key="22">
    <source>
        <dbReference type="ARBA" id="ARBA00048097"/>
    </source>
</evidence>
<comment type="similarity">
    <text evidence="3 29">Belongs to the alkaline phosphatase family.</text>
</comment>
<dbReference type="PRINTS" id="PR00113">
    <property type="entry name" value="ALKPHPHTASE"/>
</dbReference>
<dbReference type="GO" id="GO:0004035">
    <property type="term" value="F:alkaline phosphatase activity"/>
    <property type="evidence" value="ECO:0007669"/>
    <property type="project" value="UniProtKB-EC"/>
</dbReference>
<evidence type="ECO:0000256" key="3">
    <source>
        <dbReference type="ARBA" id="ARBA00005984"/>
    </source>
</evidence>
<feature type="non-terminal residue" evidence="32">
    <location>
        <position position="1"/>
    </location>
</feature>
<dbReference type="PANTHER" id="PTHR11596:SF74">
    <property type="entry name" value="ALKALINE PHOSPHATASE, TISSUE-NONSPECIFIC ISOZYME"/>
    <property type="match status" value="1"/>
</dbReference>
<keyword evidence="5" id="KW-1003">Cell membrane</keyword>
<dbReference type="InterPro" id="IPR017850">
    <property type="entry name" value="Alkaline_phosphatase_core_sf"/>
</dbReference>
<evidence type="ECO:0000256" key="29">
    <source>
        <dbReference type="RuleBase" id="RU003946"/>
    </source>
</evidence>
<evidence type="ECO:0000256" key="18">
    <source>
        <dbReference type="ARBA" id="ARBA00023288"/>
    </source>
</evidence>
<comment type="catalytic activity">
    <reaction evidence="25">
        <text>pyridoxal 5'-phosphate + H2O = pyridoxal + phosphate</text>
        <dbReference type="Rhea" id="RHEA:20533"/>
        <dbReference type="ChEBI" id="CHEBI:15377"/>
        <dbReference type="ChEBI" id="CHEBI:17310"/>
        <dbReference type="ChEBI" id="CHEBI:43474"/>
        <dbReference type="ChEBI" id="CHEBI:597326"/>
    </reaction>
    <physiologicalReaction direction="left-to-right" evidence="25">
        <dbReference type="Rhea" id="RHEA:20534"/>
    </physiologicalReaction>
</comment>
<dbReference type="Gene3D" id="3.40.720.10">
    <property type="entry name" value="Alkaline Phosphatase, subunit A"/>
    <property type="match status" value="2"/>
</dbReference>
<evidence type="ECO:0000313" key="33">
    <source>
        <dbReference type="Proteomes" id="UP000571324"/>
    </source>
</evidence>
<evidence type="ECO:0000256" key="9">
    <source>
        <dbReference type="ARBA" id="ARBA00022723"/>
    </source>
</evidence>
<evidence type="ECO:0000256" key="10">
    <source>
        <dbReference type="ARBA" id="ARBA00022729"/>
    </source>
</evidence>
<keyword evidence="13" id="KW-0106">Calcium</keyword>
<feature type="chain" id="PRO_5029628995" description="Alkaline phosphatase" evidence="31">
    <location>
        <begin position="16"/>
        <end position="533"/>
    </location>
</feature>
<evidence type="ECO:0000256" key="13">
    <source>
        <dbReference type="ARBA" id="ARBA00022837"/>
    </source>
</evidence>
<keyword evidence="14 28" id="KW-0460">Magnesium</keyword>
<feature type="binding site" evidence="28">
    <location>
        <position position="170"/>
    </location>
    <ligand>
        <name>Mg(2+)</name>
        <dbReference type="ChEBI" id="CHEBI:18420"/>
    </ligand>
</feature>
<dbReference type="GO" id="GO:0046872">
    <property type="term" value="F:metal ion binding"/>
    <property type="evidence" value="ECO:0007669"/>
    <property type="project" value="UniProtKB-KW"/>
</dbReference>
<feature type="non-terminal residue" evidence="32">
    <location>
        <position position="533"/>
    </location>
</feature>
<evidence type="ECO:0000256" key="25">
    <source>
        <dbReference type="ARBA" id="ARBA00049444"/>
    </source>
</evidence>
<comment type="subcellular location">
    <subcellularLocation>
        <location evidence="2">Cell membrane</location>
        <topology evidence="2">Lipid-anchor</topology>
        <topology evidence="2">GPI-anchor</topology>
    </subcellularLocation>
    <subcellularLocation>
        <location evidence="21">Extracellular vesicle membrane</location>
        <topology evidence="21">Lipid-anchor</topology>
        <topology evidence="21">GPI-anchor</topology>
    </subcellularLocation>
</comment>
<evidence type="ECO:0000256" key="4">
    <source>
        <dbReference type="ARBA" id="ARBA00011738"/>
    </source>
</evidence>
<comment type="catalytic activity">
    <reaction evidence="22">
        <text>diphosphate + H2O = 2 phosphate + H(+)</text>
        <dbReference type="Rhea" id="RHEA:24576"/>
        <dbReference type="ChEBI" id="CHEBI:15377"/>
        <dbReference type="ChEBI" id="CHEBI:15378"/>
        <dbReference type="ChEBI" id="CHEBI:33019"/>
        <dbReference type="ChEBI" id="CHEBI:43474"/>
    </reaction>
    <physiologicalReaction direction="left-to-right" evidence="22">
        <dbReference type="Rhea" id="RHEA:24577"/>
    </physiologicalReaction>
</comment>
<evidence type="ECO:0000256" key="23">
    <source>
        <dbReference type="ARBA" id="ARBA00048778"/>
    </source>
</evidence>
<evidence type="ECO:0000256" key="31">
    <source>
        <dbReference type="SAM" id="SignalP"/>
    </source>
</evidence>
<comment type="cofactor">
    <cofactor evidence="28">
        <name>Zn(2+)</name>
        <dbReference type="ChEBI" id="CHEBI:29105"/>
    </cofactor>
    <text evidence="28">Binds 2 Zn(2+) ions.</text>
</comment>
<evidence type="ECO:0000256" key="28">
    <source>
        <dbReference type="PIRSR" id="PIRSR601952-2"/>
    </source>
</evidence>
<evidence type="ECO:0000256" key="16">
    <source>
        <dbReference type="ARBA" id="ARBA00023157"/>
    </source>
</evidence>
<feature type="active site" description="Phosphoserine intermediate" evidence="27">
    <location>
        <position position="109"/>
    </location>
</feature>
<proteinExistence type="inferred from homology"/>
<dbReference type="SMART" id="SM00098">
    <property type="entry name" value="alkPPc"/>
    <property type="match status" value="1"/>
</dbReference>
<keyword evidence="15" id="KW-0472">Membrane</keyword>
<feature type="binding site" evidence="28">
    <location>
        <position position="59"/>
    </location>
    <ligand>
        <name>Zn(2+)</name>
        <dbReference type="ChEBI" id="CHEBI:29105"/>
        <label>2</label>
    </ligand>
</feature>
<dbReference type="AlphaFoldDB" id="A0A7K6D534"/>
<keyword evidence="11 30" id="KW-0378">Hydrolase</keyword>
<feature type="binding site" evidence="28">
    <location>
        <position position="172"/>
    </location>
    <ligand>
        <name>Mg(2+)</name>
        <dbReference type="ChEBI" id="CHEBI:18420"/>
    </ligand>
</feature>
<evidence type="ECO:0000256" key="14">
    <source>
        <dbReference type="ARBA" id="ARBA00022842"/>
    </source>
</evidence>
<dbReference type="SUPFAM" id="SSF53649">
    <property type="entry name" value="Alkaline phosphatase-like"/>
    <property type="match status" value="1"/>
</dbReference>
<comment type="cofactor">
    <cofactor evidence="28">
        <name>Mg(2+)</name>
        <dbReference type="ChEBI" id="CHEBI:18420"/>
    </cofactor>
    <text evidence="28">Binds 1 Mg(2+) ion.</text>
</comment>
<comment type="cofactor">
    <cofactor evidence="1">
        <name>Ca(2+)</name>
        <dbReference type="ChEBI" id="CHEBI:29108"/>
    </cofactor>
</comment>
<comment type="catalytic activity">
    <reaction evidence="26">
        <text>ADP + H2O = AMP + phosphate + H(+)</text>
        <dbReference type="Rhea" id="RHEA:61436"/>
        <dbReference type="ChEBI" id="CHEBI:15377"/>
        <dbReference type="ChEBI" id="CHEBI:15378"/>
        <dbReference type="ChEBI" id="CHEBI:43474"/>
        <dbReference type="ChEBI" id="CHEBI:456215"/>
        <dbReference type="ChEBI" id="CHEBI:456216"/>
    </reaction>
    <physiologicalReaction direction="left-to-right" evidence="26">
        <dbReference type="Rhea" id="RHEA:61437"/>
    </physiologicalReaction>
</comment>
<keyword evidence="10 31" id="KW-0732">Signal</keyword>
<dbReference type="EC" id="3.1.3.1" evidence="30"/>
<keyword evidence="16" id="KW-1015">Disulfide bond</keyword>
<keyword evidence="7" id="KW-0091">Biomineralization</keyword>
<dbReference type="PROSITE" id="PS00123">
    <property type="entry name" value="ALKALINE_PHOSPHATASE"/>
    <property type="match status" value="1"/>
</dbReference>
<dbReference type="InterPro" id="IPR018299">
    <property type="entry name" value="Alkaline_phosphatase_AS"/>
</dbReference>
<evidence type="ECO:0000256" key="11">
    <source>
        <dbReference type="ARBA" id="ARBA00022801"/>
    </source>
</evidence>
<keyword evidence="8" id="KW-0336">GPI-anchor</keyword>
<feature type="binding site" evidence="28">
    <location>
        <position position="468"/>
    </location>
    <ligand>
        <name>Zn(2+)</name>
        <dbReference type="ChEBI" id="CHEBI:29105"/>
        <label>2</label>
    </ligand>
</feature>
<comment type="catalytic activity">
    <reaction evidence="23">
        <text>ATP + H2O = ADP + phosphate + H(+)</text>
        <dbReference type="Rhea" id="RHEA:13065"/>
        <dbReference type="ChEBI" id="CHEBI:15377"/>
        <dbReference type="ChEBI" id="CHEBI:15378"/>
        <dbReference type="ChEBI" id="CHEBI:30616"/>
        <dbReference type="ChEBI" id="CHEBI:43474"/>
        <dbReference type="ChEBI" id="CHEBI:456216"/>
    </reaction>
    <physiologicalReaction direction="left-to-right" evidence="23">
        <dbReference type="Rhea" id="RHEA:13066"/>
    </physiologicalReaction>
</comment>
<dbReference type="Proteomes" id="UP000571324">
    <property type="component" value="Unassembled WGS sequence"/>
</dbReference>
<dbReference type="Pfam" id="PF00245">
    <property type="entry name" value="Alk_phosphatase"/>
    <property type="match status" value="2"/>
</dbReference>
<dbReference type="GO" id="GO:0031214">
    <property type="term" value="P:biomineral tissue development"/>
    <property type="evidence" value="ECO:0007669"/>
    <property type="project" value="UniProtKB-KW"/>
</dbReference>
<evidence type="ECO:0000256" key="15">
    <source>
        <dbReference type="ARBA" id="ARBA00023136"/>
    </source>
</evidence>
<feature type="binding site" evidence="28">
    <location>
        <position position="59"/>
    </location>
    <ligand>
        <name>Mg(2+)</name>
        <dbReference type="ChEBI" id="CHEBI:18420"/>
    </ligand>
</feature>
<dbReference type="GO" id="GO:0098552">
    <property type="term" value="C:side of membrane"/>
    <property type="evidence" value="ECO:0007669"/>
    <property type="project" value="UniProtKB-KW"/>
</dbReference>
<sequence length="533" mass="58275">MKALLLLLLAQLCSASLVPEREKDPEYWRRQAQETLRNALRLQRLNQNVAKNLILFLGDGMGVSTVTAARILKGQLQHGQGEESLLEMDKFPFVALAKTYNTNAQVPDSAGTATAYLCGVKANEGTLGVSAGVTRDRCNTTKGQEVTSILRWAKDAGKSVGIVTTTRVTHATPSAAYAHSANRDWYSDGEMPPDALEGGCKDIARQLVENIRDIEVILGGGRKYMYPKNVSDVEYPHEEKHRGTRLDRRNLVQAWHEAKPPGKVAEYVWHRRGLLALNLSRVDFLLGESLHPRVSWPQLGALGGPLACPGVLGQLQWPFIPPKEWGYPVRGCWYLPERSCHFLGDAGTSPKDLVTPLGMLQALHEAVELDRAIGVATRLTSTQDTLSVVTADHSHVFTFGGYTPRGNPIFGLAPMQSDVDRKPFTSILYGNGPGYKIVAGERENVSAVDFAHADYQAQSAVPLRQETHGGEDVAVFARGPMAHLLHGVHEQNYIPHAMAYAACIGSNRGHCNAAARPATPFLLPFLGLLFLLC</sequence>
<comment type="catalytic activity">
    <reaction evidence="20">
        <text>AMP + H2O = adenosine + phosphate</text>
        <dbReference type="Rhea" id="RHEA:29375"/>
        <dbReference type="ChEBI" id="CHEBI:15377"/>
        <dbReference type="ChEBI" id="CHEBI:16335"/>
        <dbReference type="ChEBI" id="CHEBI:43474"/>
        <dbReference type="ChEBI" id="CHEBI:456215"/>
    </reaction>
    <physiologicalReaction direction="left-to-right" evidence="20">
        <dbReference type="Rhea" id="RHEA:29376"/>
    </physiologicalReaction>
</comment>
<evidence type="ECO:0000256" key="26">
    <source>
        <dbReference type="ARBA" id="ARBA00049526"/>
    </source>
</evidence>
<feature type="binding site" evidence="28">
    <location>
        <position position="393"/>
    </location>
    <ligand>
        <name>Zn(2+)</name>
        <dbReference type="ChEBI" id="CHEBI:29105"/>
        <label>2</label>
    </ligand>
</feature>
<evidence type="ECO:0000256" key="20">
    <source>
        <dbReference type="ARBA" id="ARBA00036923"/>
    </source>
</evidence>
<evidence type="ECO:0000256" key="19">
    <source>
        <dbReference type="ARBA" id="ARBA00036105"/>
    </source>
</evidence>
<evidence type="ECO:0000256" key="2">
    <source>
        <dbReference type="ARBA" id="ARBA00004609"/>
    </source>
</evidence>
<evidence type="ECO:0000313" key="32">
    <source>
        <dbReference type="EMBL" id="NWV21247.1"/>
    </source>
</evidence>
<name>A0A7K6D534_9PASS</name>
<gene>
    <name evidence="32" type="primary">Alpl</name>
    <name evidence="32" type="ORF">ORISOL_R02883</name>
</gene>
<evidence type="ECO:0000256" key="5">
    <source>
        <dbReference type="ARBA" id="ARBA00022475"/>
    </source>
</evidence>
<evidence type="ECO:0000256" key="1">
    <source>
        <dbReference type="ARBA" id="ARBA00001913"/>
    </source>
</evidence>
<dbReference type="EMBL" id="VZRL01002526">
    <property type="protein sequence ID" value="NWV21247.1"/>
    <property type="molecule type" value="Genomic_DNA"/>
</dbReference>
<evidence type="ECO:0000256" key="12">
    <source>
        <dbReference type="ARBA" id="ARBA00022833"/>
    </source>
</evidence>
<keyword evidence="18" id="KW-0449">Lipoprotein</keyword>
<organism evidence="32 33">
    <name type="scientific">Origma solitaria</name>
    <dbReference type="NCBI Taxonomy" id="720586"/>
    <lineage>
        <taxon>Eukaryota</taxon>
        <taxon>Metazoa</taxon>
        <taxon>Chordata</taxon>
        <taxon>Craniata</taxon>
        <taxon>Vertebrata</taxon>
        <taxon>Euteleostomi</taxon>
        <taxon>Archelosauria</taxon>
        <taxon>Archosauria</taxon>
        <taxon>Dinosauria</taxon>
        <taxon>Saurischia</taxon>
        <taxon>Theropoda</taxon>
        <taxon>Coelurosauria</taxon>
        <taxon>Aves</taxon>
        <taxon>Neognathae</taxon>
        <taxon>Neoaves</taxon>
        <taxon>Telluraves</taxon>
        <taxon>Australaves</taxon>
        <taxon>Passeriformes</taxon>
        <taxon>Meliphagoidea</taxon>
        <taxon>Acanthizidae</taxon>
        <taxon>Origma</taxon>
    </lineage>
</organism>
<feature type="signal peptide" evidence="31">
    <location>
        <begin position="1"/>
        <end position="15"/>
    </location>
</feature>
<evidence type="ECO:0000256" key="30">
    <source>
        <dbReference type="RuleBase" id="RU003947"/>
    </source>
</evidence>
<dbReference type="InterPro" id="IPR001952">
    <property type="entry name" value="Alkaline_phosphatase"/>
</dbReference>
<comment type="subunit">
    <text evidence="4">Homodimer.</text>
</comment>
<dbReference type="CDD" id="cd16012">
    <property type="entry name" value="ALP"/>
    <property type="match status" value="1"/>
</dbReference>
<keyword evidence="12 28" id="KW-0862">Zinc</keyword>
<comment type="catalytic activity">
    <reaction evidence="19">
        <text>a phosphate monoester + H2O = an alcohol + phosphate</text>
        <dbReference type="Rhea" id="RHEA:15017"/>
        <dbReference type="ChEBI" id="CHEBI:15377"/>
        <dbReference type="ChEBI" id="CHEBI:30879"/>
        <dbReference type="ChEBI" id="CHEBI:43474"/>
        <dbReference type="ChEBI" id="CHEBI:67140"/>
        <dbReference type="EC" id="3.1.3.1"/>
    </reaction>
    <physiologicalReaction direction="left-to-right" evidence="19">
        <dbReference type="Rhea" id="RHEA:15018"/>
    </physiologicalReaction>
</comment>
<keyword evidence="9 28" id="KW-0479">Metal-binding</keyword>
<evidence type="ECO:0000256" key="27">
    <source>
        <dbReference type="PIRSR" id="PIRSR601952-1"/>
    </source>
</evidence>
<dbReference type="PANTHER" id="PTHR11596">
    <property type="entry name" value="ALKALINE PHOSPHATASE"/>
    <property type="match status" value="1"/>
</dbReference>
<protein>
    <recommendedName>
        <fullName evidence="30">Alkaline phosphatase</fullName>
        <ecNumber evidence="30">3.1.3.1</ecNumber>
    </recommendedName>
</protein>
<comment type="catalytic activity">
    <reaction evidence="24">
        <text>phosphoethanolamine + H2O = ethanolamine + phosphate</text>
        <dbReference type="Rhea" id="RHEA:16089"/>
        <dbReference type="ChEBI" id="CHEBI:15377"/>
        <dbReference type="ChEBI" id="CHEBI:43474"/>
        <dbReference type="ChEBI" id="CHEBI:57603"/>
        <dbReference type="ChEBI" id="CHEBI:58190"/>
    </reaction>
    <physiologicalReaction direction="left-to-right" evidence="24">
        <dbReference type="Rhea" id="RHEA:16090"/>
    </physiologicalReaction>
</comment>
<reference evidence="32 33" key="1">
    <citation type="submission" date="2019-09" db="EMBL/GenBank/DDBJ databases">
        <title>Bird 10,000 Genomes (B10K) Project - Family phase.</title>
        <authorList>
            <person name="Zhang G."/>
        </authorList>
    </citation>
    <scope>NUCLEOTIDE SEQUENCE [LARGE SCALE GENOMIC DNA]</scope>
    <source>
        <strain evidence="32">B10K-DU-029-52</strain>
    </source>
</reference>
<evidence type="ECO:0000256" key="6">
    <source>
        <dbReference type="ARBA" id="ARBA00022553"/>
    </source>
</evidence>
<evidence type="ECO:0000256" key="24">
    <source>
        <dbReference type="ARBA" id="ARBA00048929"/>
    </source>
</evidence>
<keyword evidence="17" id="KW-0325">Glycoprotein</keyword>
<evidence type="ECO:0000256" key="21">
    <source>
        <dbReference type="ARBA" id="ARBA00037828"/>
    </source>
</evidence>
<feature type="binding site" evidence="28">
    <location>
        <position position="392"/>
    </location>
    <ligand>
        <name>Zn(2+)</name>
        <dbReference type="ChEBI" id="CHEBI:29105"/>
        <label>2</label>
    </ligand>
</feature>
<keyword evidence="6" id="KW-0597">Phosphoprotein</keyword>
<evidence type="ECO:0000256" key="17">
    <source>
        <dbReference type="ARBA" id="ARBA00023180"/>
    </source>
</evidence>
<accession>A0A7K6D534</accession>
<dbReference type="OrthoDB" id="5818554at2759"/>
<evidence type="ECO:0000256" key="7">
    <source>
        <dbReference type="ARBA" id="ARBA00022591"/>
    </source>
</evidence>
<evidence type="ECO:0000256" key="8">
    <source>
        <dbReference type="ARBA" id="ARBA00022622"/>
    </source>
</evidence>
<comment type="caution">
    <text evidence="32">The sequence shown here is derived from an EMBL/GenBank/DDBJ whole genome shotgun (WGS) entry which is preliminary data.</text>
</comment>